<dbReference type="GO" id="GO:0061630">
    <property type="term" value="F:ubiquitin protein ligase activity"/>
    <property type="evidence" value="ECO:0007669"/>
    <property type="project" value="UniProtKB-EC"/>
</dbReference>
<dbReference type="GO" id="GO:0043657">
    <property type="term" value="C:host cell"/>
    <property type="evidence" value="ECO:0007669"/>
    <property type="project" value="UniProtKB-SubCell"/>
</dbReference>
<dbReference type="InterPro" id="IPR025726">
    <property type="entry name" value="SopA-like_central"/>
</dbReference>
<dbReference type="InterPro" id="IPR025725">
    <property type="entry name" value="SopA-like_cat"/>
</dbReference>
<feature type="compositionally biased region" description="Polar residues" evidence="15">
    <location>
        <begin position="157"/>
        <end position="166"/>
    </location>
</feature>
<feature type="region of interest" description="Disordered" evidence="15">
    <location>
        <begin position="136"/>
        <end position="170"/>
    </location>
</feature>
<dbReference type="InterPro" id="IPR038270">
    <property type="entry name" value="SopA-like_catalytic_sf"/>
</dbReference>
<evidence type="ECO:0000256" key="7">
    <source>
        <dbReference type="ARBA" id="ARBA00022525"/>
    </source>
</evidence>
<evidence type="ECO:0000256" key="8">
    <source>
        <dbReference type="ARBA" id="ARBA00022679"/>
    </source>
</evidence>
<evidence type="ECO:0000256" key="14">
    <source>
        <dbReference type="ARBA" id="ARBA00032669"/>
    </source>
</evidence>
<evidence type="ECO:0000256" key="6">
    <source>
        <dbReference type="ARBA" id="ARBA00021624"/>
    </source>
</evidence>
<keyword evidence="10" id="KW-0832">Ubl conjugation</keyword>
<dbReference type="EMBL" id="DAAVPB010000031">
    <property type="protein sequence ID" value="HAF6371212.1"/>
    <property type="molecule type" value="Genomic_DNA"/>
</dbReference>
<evidence type="ECO:0000256" key="4">
    <source>
        <dbReference type="ARBA" id="ARBA00006549"/>
    </source>
</evidence>
<accession>A0A750KLJ0</accession>
<evidence type="ECO:0000256" key="5">
    <source>
        <dbReference type="ARBA" id="ARBA00012485"/>
    </source>
</evidence>
<keyword evidence="8 18" id="KW-0808">Transferase</keyword>
<comment type="subcellular location">
    <subcellularLocation>
        <location evidence="2">Host cell</location>
    </subcellularLocation>
    <subcellularLocation>
        <location evidence="3">Secreted</location>
    </subcellularLocation>
</comment>
<evidence type="ECO:0000259" key="17">
    <source>
        <dbReference type="Pfam" id="PF13981"/>
    </source>
</evidence>
<dbReference type="NCBIfam" id="NF011904">
    <property type="entry name" value="PRK15377.1"/>
    <property type="match status" value="1"/>
</dbReference>
<comment type="catalytic activity">
    <reaction evidence="1">
        <text>S-ubiquitinyl-[E2 ubiquitin-conjugating enzyme]-L-cysteine + [acceptor protein]-L-lysine = [E2 ubiquitin-conjugating enzyme]-L-cysteine + N(6)-ubiquitinyl-[acceptor protein]-L-lysine.</text>
        <dbReference type="EC" id="2.3.2.26"/>
    </reaction>
</comment>
<evidence type="ECO:0000313" key="18">
    <source>
        <dbReference type="EMBL" id="HAF6371212.1"/>
    </source>
</evidence>
<sequence length="782" mass="87702">MNISSSRINFSAIPFQTKKLVKTIHERTKNWFSSEITSVKNTPISLNEKFKTGKNSPIEFALPQKIKEFFHPKDKNTLNKTLITVKNITGTNNTCKKNISEEDVSKITTAFMHKNIANQSRDCNYRVTGATPFPGGVSVSANNRPTVSEARTPPVSPTLSLQATPSPSSPAEWAKKLTDAVLRQKAGETLSTTELDFSSADFRGISFSEILPSSFMERDGDILKGFNFSNSNFTHSDISKLHFDECRFTYSTLCGAICSNTKFSHSDMNNALLQYSVFTQQQPSFINTTLKNTCMHHKANLSGVILNEPDNSSPPSKSEGRNFIRLGDIWLQMPLLWTENAVDGFLNHEHNDGKSILMTIDSLPDKYSQEKVRAMEALVKSLQSDRLSEAHIRPVESSLVSVLAHPPYTQSVLISEWLRPVKESFFAHQCQTYNDVPLPDPDTYHQQRILPVLLDSFDRNSAAMTTHSGLFNQVIVHCMTGVDCTDDIRQKAAALYERYLAHPLVSPHINNGLFGDYDGSPDWTTSAADNFLLLSSRASDMAMMLSADTLSTMLNPKPDTAWDRFYLLRGGENVPTAQISPEELFRHDFPVFHTAFNQQAQQRRFGELIDTILSSEEHRELNQQFIAATKQKYSDVKFVDAPSQSRLNAVFESLLPEGKLSPPHYQHILSAYHLTDAPPQKQAETLFCLSTAFARYSSSAIFGTEHDSPTILRGYAEALMQKAYELSPEIFPSVDKLTDWSNRFHGLHNAFTCTSVVAYDMQRHAREHFPGVLSSILPLAWA</sequence>
<evidence type="ECO:0000256" key="1">
    <source>
        <dbReference type="ARBA" id="ARBA00000885"/>
    </source>
</evidence>
<dbReference type="GO" id="GO:0016567">
    <property type="term" value="P:protein ubiquitination"/>
    <property type="evidence" value="ECO:0007669"/>
    <property type="project" value="InterPro"/>
</dbReference>
<dbReference type="Gene3D" id="1.25.40.300">
    <property type="entry name" value="Putative secreted effector protein"/>
    <property type="match status" value="1"/>
</dbReference>
<evidence type="ECO:0000259" key="16">
    <source>
        <dbReference type="Pfam" id="PF13979"/>
    </source>
</evidence>
<name>A0A750KLJ0_SALER</name>
<evidence type="ECO:0000256" key="12">
    <source>
        <dbReference type="ARBA" id="ARBA00029915"/>
    </source>
</evidence>
<reference evidence="18" key="1">
    <citation type="journal article" date="2018" name="Genome Biol.">
        <title>SKESA: strategic k-mer extension for scrupulous assemblies.</title>
        <authorList>
            <person name="Souvorov A."/>
            <person name="Agarwala R."/>
            <person name="Lipman D.J."/>
        </authorList>
    </citation>
    <scope>NUCLEOTIDE SEQUENCE</scope>
    <source>
        <strain evidence="18">MA.JE_S09-001881</strain>
    </source>
</reference>
<keyword evidence="11" id="KW-0843">Virulence</keyword>
<dbReference type="Pfam" id="PF13979">
    <property type="entry name" value="SopA_C"/>
    <property type="match status" value="1"/>
</dbReference>
<dbReference type="AlphaFoldDB" id="A0A750KLJ0"/>
<keyword evidence="7" id="KW-0964">Secreted</keyword>
<dbReference type="Gene3D" id="3.40.1850.10">
    <property type="entry name" value="HECT-like ubiquitin ligase"/>
    <property type="match status" value="1"/>
</dbReference>
<keyword evidence="9" id="KW-0833">Ubl conjugation pathway</keyword>
<organism evidence="18">
    <name type="scientific">Salmonella enterica</name>
    <name type="common">Salmonella choleraesuis</name>
    <dbReference type="NCBI Taxonomy" id="28901"/>
    <lineage>
        <taxon>Bacteria</taxon>
        <taxon>Pseudomonadati</taxon>
        <taxon>Pseudomonadota</taxon>
        <taxon>Gammaproteobacteria</taxon>
        <taxon>Enterobacterales</taxon>
        <taxon>Enterobacteriaceae</taxon>
        <taxon>Salmonella</taxon>
    </lineage>
</organism>
<dbReference type="Pfam" id="PF13981">
    <property type="entry name" value="SopA"/>
    <property type="match status" value="1"/>
</dbReference>
<gene>
    <name evidence="18" type="ORF">G8N11_004184</name>
</gene>
<dbReference type="EC" id="2.3.2.26" evidence="5"/>
<evidence type="ECO:0000256" key="10">
    <source>
        <dbReference type="ARBA" id="ARBA00022843"/>
    </source>
</evidence>
<dbReference type="InterPro" id="IPR001646">
    <property type="entry name" value="5peptide_repeat"/>
</dbReference>
<feature type="domain" description="E3 ubiquitin-protein ligase SopA-like catalytic" evidence="16">
    <location>
        <begin position="617"/>
        <end position="782"/>
    </location>
</feature>
<dbReference type="SUPFAM" id="SSF141571">
    <property type="entry name" value="Pentapeptide repeat-like"/>
    <property type="match status" value="1"/>
</dbReference>
<proteinExistence type="inferred from homology"/>
<evidence type="ECO:0000256" key="15">
    <source>
        <dbReference type="SAM" id="MobiDB-lite"/>
    </source>
</evidence>
<reference evidence="18" key="2">
    <citation type="submission" date="2020-02" db="EMBL/GenBank/DDBJ databases">
        <authorList>
            <consortium name="NCBI Pathogen Detection Project"/>
        </authorList>
    </citation>
    <scope>NUCLEOTIDE SEQUENCE</scope>
    <source>
        <strain evidence="18">MA.JE_S09-001881</strain>
    </source>
</reference>
<dbReference type="Pfam" id="PF00805">
    <property type="entry name" value="Pentapeptide"/>
    <property type="match status" value="1"/>
</dbReference>
<evidence type="ECO:0000256" key="9">
    <source>
        <dbReference type="ARBA" id="ARBA00022786"/>
    </source>
</evidence>
<dbReference type="Gene3D" id="2.160.20.80">
    <property type="entry name" value="E3 ubiquitin-protein ligase SopA"/>
    <property type="match status" value="1"/>
</dbReference>
<comment type="caution">
    <text evidence="18">The sequence shown here is derived from an EMBL/GenBank/DDBJ whole genome shotgun (WGS) entry which is preliminary data.</text>
</comment>
<feature type="domain" description="E3 ubiquitin ligase SopA-like central" evidence="17">
    <location>
        <begin position="370"/>
        <end position="511"/>
    </location>
</feature>
<protein>
    <recommendedName>
        <fullName evidence="6">E3 ubiquitin-protein ligase SopA</fullName>
        <ecNumber evidence="5">2.3.2.26</ecNumber>
    </recommendedName>
    <alternativeName>
        <fullName evidence="14">HECT-type E3 ubiquitin transferase SopA</fullName>
    </alternativeName>
    <alternativeName>
        <fullName evidence="12">Salmonella outer protein A</fullName>
    </alternativeName>
    <alternativeName>
        <fullName evidence="13">Secreted effector protein SopA</fullName>
    </alternativeName>
</protein>
<evidence type="ECO:0000256" key="11">
    <source>
        <dbReference type="ARBA" id="ARBA00023026"/>
    </source>
</evidence>
<dbReference type="Gene3D" id="1.10.4140.10">
    <property type="entry name" value="effector protein (NleL)"/>
    <property type="match status" value="1"/>
</dbReference>
<comment type="similarity">
    <text evidence="4">Belongs to the SopA E3 ligase family.</text>
</comment>
<evidence type="ECO:0000256" key="13">
    <source>
        <dbReference type="ARBA" id="ARBA00030158"/>
    </source>
</evidence>
<evidence type="ECO:0000256" key="3">
    <source>
        <dbReference type="ARBA" id="ARBA00004613"/>
    </source>
</evidence>
<evidence type="ECO:0000256" key="2">
    <source>
        <dbReference type="ARBA" id="ARBA00004340"/>
    </source>
</evidence>
<dbReference type="GO" id="GO:0005576">
    <property type="term" value="C:extracellular region"/>
    <property type="evidence" value="ECO:0007669"/>
    <property type="project" value="UniProtKB-SubCell"/>
</dbReference>